<dbReference type="KEGG" id="acan:ACA1_064950"/>
<evidence type="ECO:0000256" key="1">
    <source>
        <dbReference type="SAM" id="MobiDB-lite"/>
    </source>
</evidence>
<keyword evidence="3" id="KW-1185">Reference proteome</keyword>
<accession>L8GYU5</accession>
<feature type="compositionally biased region" description="Basic and acidic residues" evidence="1">
    <location>
        <begin position="282"/>
        <end position="297"/>
    </location>
</feature>
<dbReference type="GeneID" id="14917790"/>
<name>L8GYU5_ACACF</name>
<gene>
    <name evidence="2" type="ORF">ACA1_064950</name>
</gene>
<evidence type="ECO:0000313" key="2">
    <source>
        <dbReference type="EMBL" id="ELR17708.1"/>
    </source>
</evidence>
<dbReference type="RefSeq" id="XP_004339721.1">
    <property type="nucleotide sequence ID" value="XM_004339673.1"/>
</dbReference>
<feature type="compositionally biased region" description="Polar residues" evidence="1">
    <location>
        <begin position="230"/>
        <end position="240"/>
    </location>
</feature>
<dbReference type="VEuPathDB" id="AmoebaDB:ACA1_064950"/>
<proteinExistence type="predicted"/>
<feature type="compositionally biased region" description="Basic and acidic residues" evidence="1">
    <location>
        <begin position="245"/>
        <end position="254"/>
    </location>
</feature>
<feature type="region of interest" description="Disordered" evidence="1">
    <location>
        <begin position="211"/>
        <end position="297"/>
    </location>
</feature>
<protein>
    <submittedName>
        <fullName evidence="2">Uncharacterized protein</fullName>
    </submittedName>
</protein>
<dbReference type="Proteomes" id="UP000011083">
    <property type="component" value="Unassembled WGS sequence"/>
</dbReference>
<organism evidence="2 3">
    <name type="scientific">Acanthamoeba castellanii (strain ATCC 30010 / Neff)</name>
    <dbReference type="NCBI Taxonomy" id="1257118"/>
    <lineage>
        <taxon>Eukaryota</taxon>
        <taxon>Amoebozoa</taxon>
        <taxon>Discosea</taxon>
        <taxon>Longamoebia</taxon>
        <taxon>Centramoebida</taxon>
        <taxon>Acanthamoebidae</taxon>
        <taxon>Acanthamoeba</taxon>
    </lineage>
</organism>
<evidence type="ECO:0000313" key="3">
    <source>
        <dbReference type="Proteomes" id="UP000011083"/>
    </source>
</evidence>
<reference evidence="2 3" key="1">
    <citation type="journal article" date="2013" name="Genome Biol.">
        <title>Genome of Acanthamoeba castellanii highlights extensive lateral gene transfer and early evolution of tyrosine kinase signaling.</title>
        <authorList>
            <person name="Clarke M."/>
            <person name="Lohan A.J."/>
            <person name="Liu B."/>
            <person name="Lagkouvardos I."/>
            <person name="Roy S."/>
            <person name="Zafar N."/>
            <person name="Bertelli C."/>
            <person name="Schilde C."/>
            <person name="Kianianmomeni A."/>
            <person name="Burglin T.R."/>
            <person name="Frech C."/>
            <person name="Turcotte B."/>
            <person name="Kopec K.O."/>
            <person name="Synnott J.M."/>
            <person name="Choo C."/>
            <person name="Paponov I."/>
            <person name="Finkler A."/>
            <person name="Soon Heng Tan C."/>
            <person name="Hutchins A.P."/>
            <person name="Weinmeier T."/>
            <person name="Rattei T."/>
            <person name="Chu J.S."/>
            <person name="Gimenez G."/>
            <person name="Irimia M."/>
            <person name="Rigden D.J."/>
            <person name="Fitzpatrick D.A."/>
            <person name="Lorenzo-Morales J."/>
            <person name="Bateman A."/>
            <person name="Chiu C.H."/>
            <person name="Tang P."/>
            <person name="Hegemann P."/>
            <person name="Fromm H."/>
            <person name="Raoult D."/>
            <person name="Greub G."/>
            <person name="Miranda-Saavedra D."/>
            <person name="Chen N."/>
            <person name="Nash P."/>
            <person name="Ginger M.L."/>
            <person name="Horn M."/>
            <person name="Schaap P."/>
            <person name="Caler L."/>
            <person name="Loftus B."/>
        </authorList>
    </citation>
    <scope>NUCLEOTIDE SEQUENCE [LARGE SCALE GENOMIC DNA]</scope>
    <source>
        <strain evidence="2 3">Neff</strain>
    </source>
</reference>
<dbReference type="AlphaFoldDB" id="L8GYU5"/>
<sequence length="310" mass="34929">MVGLLRDAVRPEGESTIPAIDACFEADDAGVLEKRMRSYALECFSNGLPAHPRWLLQRMYYLFASVQFTVQLVSSSRTAGDREFEHVELYAMKSTRALGMTRLSQKLPTGDGRADEWQGKVYHKRCLAAMEGPLVSTAGSKGAGEEITMGFAFRFGLFRKSPHREKHSRYRRADPPVWVGVAEVATQAIMSGLPDGNIELDVPFTATTLRQFRRPDDEADTIAPKPTPPNTCDATKSFTKTVKRGGKEKSEKRGWLRGLVQKLHRSGDGKEQEQQQEENEGEKENNKKKEKENMMEEQMRVVVSFVLLKE</sequence>
<dbReference type="EMBL" id="KB007974">
    <property type="protein sequence ID" value="ELR17708.1"/>
    <property type="molecule type" value="Genomic_DNA"/>
</dbReference>